<proteinExistence type="predicted"/>
<dbReference type="SUPFAM" id="SSF55729">
    <property type="entry name" value="Acyl-CoA N-acyltransferases (Nat)"/>
    <property type="match status" value="1"/>
</dbReference>
<evidence type="ECO:0008006" key="4">
    <source>
        <dbReference type="Google" id="ProtNLM"/>
    </source>
</evidence>
<dbReference type="EMBL" id="NATQ01000022">
    <property type="protein sequence ID" value="OQX90885.1"/>
    <property type="molecule type" value="Genomic_DNA"/>
</dbReference>
<accession>A0A1W9S2I7</accession>
<organism evidence="2 3">
    <name type="scientific">Candidatus Coatesbacteria bacterium 4484_99</name>
    <dbReference type="NCBI Taxonomy" id="1970774"/>
    <lineage>
        <taxon>Bacteria</taxon>
        <taxon>Candidatus Coatesiibacteriota</taxon>
    </lineage>
</organism>
<comment type="caution">
    <text evidence="2">The sequence shown here is derived from an EMBL/GenBank/DDBJ whole genome shotgun (WGS) entry which is preliminary data.</text>
</comment>
<gene>
    <name evidence="2" type="ORF">B6D57_01685</name>
</gene>
<evidence type="ECO:0000313" key="3">
    <source>
        <dbReference type="Proteomes" id="UP000192611"/>
    </source>
</evidence>
<dbReference type="InterPro" id="IPR016181">
    <property type="entry name" value="Acyl_CoA_acyltransferase"/>
</dbReference>
<name>A0A1W9S2I7_9BACT</name>
<protein>
    <recommendedName>
        <fullName evidence="4">N-acetyltransferase domain-containing protein</fullName>
    </recommendedName>
</protein>
<keyword evidence="1" id="KW-0812">Transmembrane</keyword>
<evidence type="ECO:0000256" key="1">
    <source>
        <dbReference type="SAM" id="Phobius"/>
    </source>
</evidence>
<keyword evidence="1" id="KW-0472">Membrane</keyword>
<feature type="transmembrane region" description="Helical" evidence="1">
    <location>
        <begin position="86"/>
        <end position="108"/>
    </location>
</feature>
<keyword evidence="1" id="KW-1133">Transmembrane helix</keyword>
<evidence type="ECO:0000313" key="2">
    <source>
        <dbReference type="EMBL" id="OQX90885.1"/>
    </source>
</evidence>
<sequence>MNSNILIREMNKEDLENVVIIHNKAFPYYFMTHLGNRFLYHYYATFLNSNHSLSLVSEEKGNITGFVVGPHKSLEHKKEAIKYLSLRLIPIILYKLIFSPGVIAHILLRFGQTIRILVKEPKAPPSSLPEPRALLASIAVSKKARLGTGISLINEFTKRMKELGTGCVITSTDSDNKAAKRAFLHSNFKLLDQKCIEGRMIERYIFVCK</sequence>
<dbReference type="Gene3D" id="3.40.630.30">
    <property type="match status" value="1"/>
</dbReference>
<reference evidence="3" key="1">
    <citation type="submission" date="2017-03" db="EMBL/GenBank/DDBJ databases">
        <title>Novel pathways for hydrocarbon cycling and metabolic interdependencies in hydrothermal sediment communities.</title>
        <authorList>
            <person name="Dombrowski N."/>
            <person name="Seitz K."/>
            <person name="Teske A."/>
            <person name="Baker B."/>
        </authorList>
    </citation>
    <scope>NUCLEOTIDE SEQUENCE [LARGE SCALE GENOMIC DNA]</scope>
</reference>
<dbReference type="Proteomes" id="UP000192611">
    <property type="component" value="Unassembled WGS sequence"/>
</dbReference>
<dbReference type="AlphaFoldDB" id="A0A1W9S2I7"/>